<feature type="region of interest" description="Disordered" evidence="1">
    <location>
        <begin position="1"/>
        <end position="32"/>
    </location>
</feature>
<reference evidence="2 3" key="1">
    <citation type="journal article" date="2013" name="PLoS Genet.">
        <title>Comparative genome structure, secondary metabolite, and effector coding capacity across Cochliobolus pathogens.</title>
        <authorList>
            <person name="Condon B.J."/>
            <person name="Leng Y."/>
            <person name="Wu D."/>
            <person name="Bushley K.E."/>
            <person name="Ohm R.A."/>
            <person name="Otillar R."/>
            <person name="Martin J."/>
            <person name="Schackwitz W."/>
            <person name="Grimwood J."/>
            <person name="MohdZainudin N."/>
            <person name="Xue C."/>
            <person name="Wang R."/>
            <person name="Manning V.A."/>
            <person name="Dhillon B."/>
            <person name="Tu Z.J."/>
            <person name="Steffenson B.J."/>
            <person name="Salamov A."/>
            <person name="Sun H."/>
            <person name="Lowry S."/>
            <person name="LaButti K."/>
            <person name="Han J."/>
            <person name="Copeland A."/>
            <person name="Lindquist E."/>
            <person name="Barry K."/>
            <person name="Schmutz J."/>
            <person name="Baker S.E."/>
            <person name="Ciuffetti L.M."/>
            <person name="Grigoriev I.V."/>
            <person name="Zhong S."/>
            <person name="Turgeon B.G."/>
        </authorList>
    </citation>
    <scope>NUCLEOTIDE SEQUENCE [LARGE SCALE GENOMIC DNA]</scope>
    <source>
        <strain evidence="2 3">ATCC 44560</strain>
    </source>
</reference>
<evidence type="ECO:0000256" key="1">
    <source>
        <dbReference type="SAM" id="MobiDB-lite"/>
    </source>
</evidence>
<dbReference type="OrthoDB" id="10339801at2759"/>
<dbReference type="EMBL" id="KI963936">
    <property type="protein sequence ID" value="EUC48970.1"/>
    <property type="molecule type" value="Genomic_DNA"/>
</dbReference>
<dbReference type="KEGG" id="bor:COCMIDRAFT_33639"/>
<name>W6ZG12_COCMI</name>
<proteinExistence type="predicted"/>
<dbReference type="RefSeq" id="XP_007684522.1">
    <property type="nucleotide sequence ID" value="XM_007686332.1"/>
</dbReference>
<protein>
    <submittedName>
        <fullName evidence="2">Uncharacterized protein</fullName>
    </submittedName>
</protein>
<organism evidence="2 3">
    <name type="scientific">Bipolaris oryzae ATCC 44560</name>
    <dbReference type="NCBI Taxonomy" id="930090"/>
    <lineage>
        <taxon>Eukaryota</taxon>
        <taxon>Fungi</taxon>
        <taxon>Dikarya</taxon>
        <taxon>Ascomycota</taxon>
        <taxon>Pezizomycotina</taxon>
        <taxon>Dothideomycetes</taxon>
        <taxon>Pleosporomycetidae</taxon>
        <taxon>Pleosporales</taxon>
        <taxon>Pleosporineae</taxon>
        <taxon>Pleosporaceae</taxon>
        <taxon>Bipolaris</taxon>
    </lineage>
</organism>
<accession>W6ZG12</accession>
<evidence type="ECO:0000313" key="2">
    <source>
        <dbReference type="EMBL" id="EUC48970.1"/>
    </source>
</evidence>
<dbReference type="AlphaFoldDB" id="W6ZG12"/>
<keyword evidence="3" id="KW-1185">Reference proteome</keyword>
<evidence type="ECO:0000313" key="3">
    <source>
        <dbReference type="Proteomes" id="UP000054032"/>
    </source>
</evidence>
<sequence>MPTHVEPYETLEGALPHRTQAHASEADNGQALRTPVAVPEAARNEFGSLGSDGAWHVQDT</sequence>
<dbReference type="HOGENOM" id="CLU_2941367_0_0_1"/>
<gene>
    <name evidence="2" type="ORF">COCMIDRAFT_33639</name>
</gene>
<dbReference type="Proteomes" id="UP000054032">
    <property type="component" value="Unassembled WGS sequence"/>
</dbReference>
<dbReference type="GeneID" id="19122370"/>